<protein>
    <submittedName>
        <fullName evidence="1">Uncharacterized protein</fullName>
    </submittedName>
</protein>
<dbReference type="EMBL" id="JAGDEL010000003">
    <property type="protein sequence ID" value="MBO1511054.1"/>
    <property type="molecule type" value="Genomic_DNA"/>
</dbReference>
<evidence type="ECO:0000313" key="2">
    <source>
        <dbReference type="Proteomes" id="UP000663981"/>
    </source>
</evidence>
<dbReference type="Proteomes" id="UP000663981">
    <property type="component" value="Unassembled WGS sequence"/>
</dbReference>
<accession>A0ABS3MYV1</accession>
<sequence>MKFQQTDFTEELMEKIKNTELTLKDYIERLLSEYKSVFAKKNLDFDAVFDKEGNDPFIPGYSSSVSIGIAEKNEELKDLHTIKIWECERSFLGMPISKKIPGSKIIGELLDETFEEIKEELKEYIDEFLAE</sequence>
<gene>
    <name evidence="1" type="ORF">I7822_05055</name>
</gene>
<dbReference type="RefSeq" id="WP_207975730.1">
    <property type="nucleotide sequence ID" value="NZ_JAGDEL010000003.1"/>
</dbReference>
<reference evidence="1 2" key="1">
    <citation type="submission" date="2021-03" db="EMBL/GenBank/DDBJ databases">
        <title>Whole genome sequence of Metabacillus bambusae BG109.</title>
        <authorList>
            <person name="Jeong J.W."/>
        </authorList>
    </citation>
    <scope>NUCLEOTIDE SEQUENCE [LARGE SCALE GENOMIC DNA]</scope>
    <source>
        <strain evidence="1 2">BG109</strain>
    </source>
</reference>
<keyword evidence="2" id="KW-1185">Reference proteome</keyword>
<comment type="caution">
    <text evidence="1">The sequence shown here is derived from an EMBL/GenBank/DDBJ whole genome shotgun (WGS) entry which is preliminary data.</text>
</comment>
<organism evidence="1 2">
    <name type="scientific">Metabacillus bambusae</name>
    <dbReference type="NCBI Taxonomy" id="2795218"/>
    <lineage>
        <taxon>Bacteria</taxon>
        <taxon>Bacillati</taxon>
        <taxon>Bacillota</taxon>
        <taxon>Bacilli</taxon>
        <taxon>Bacillales</taxon>
        <taxon>Bacillaceae</taxon>
        <taxon>Metabacillus</taxon>
    </lineage>
</organism>
<name>A0ABS3MYV1_9BACI</name>
<evidence type="ECO:0000313" key="1">
    <source>
        <dbReference type="EMBL" id="MBO1511054.1"/>
    </source>
</evidence>
<proteinExistence type="predicted"/>